<evidence type="ECO:0000256" key="1">
    <source>
        <dbReference type="ARBA" id="ARBA00022679"/>
    </source>
</evidence>
<dbReference type="EMBL" id="BART01008679">
    <property type="protein sequence ID" value="GAG56570.1"/>
    <property type="molecule type" value="Genomic_DNA"/>
</dbReference>
<gene>
    <name evidence="3" type="ORF">S01H4_19456</name>
</gene>
<reference evidence="3" key="1">
    <citation type="journal article" date="2014" name="Front. Microbiol.">
        <title>High frequency of phylogenetically diverse reductive dehalogenase-homologous genes in deep subseafloor sedimentary metagenomes.</title>
        <authorList>
            <person name="Kawai M."/>
            <person name="Futagami T."/>
            <person name="Toyoda A."/>
            <person name="Takaki Y."/>
            <person name="Nishi S."/>
            <person name="Hori S."/>
            <person name="Arai W."/>
            <person name="Tsubouchi T."/>
            <person name="Morono Y."/>
            <person name="Uchiyama I."/>
            <person name="Ito T."/>
            <person name="Fujiyama A."/>
            <person name="Inagaki F."/>
            <person name="Takami H."/>
        </authorList>
    </citation>
    <scope>NUCLEOTIDE SEQUENCE</scope>
    <source>
        <strain evidence="3">Expedition CK06-06</strain>
    </source>
</reference>
<dbReference type="InterPro" id="IPR041698">
    <property type="entry name" value="Methyltransf_25"/>
</dbReference>
<protein>
    <recommendedName>
        <fullName evidence="2">Methyltransferase domain-containing protein</fullName>
    </recommendedName>
</protein>
<dbReference type="Pfam" id="PF13649">
    <property type="entry name" value="Methyltransf_25"/>
    <property type="match status" value="1"/>
</dbReference>
<sequence length="200" mass="22977">MDRRGYAEVFDSFQAKEDPWGNPSSRRSMFKALLSWVATRRYKRILEVGCSGGYFTDMLVKADLGRVWALDVSTVAVERARSRYPSHTFVVGDVRDIKELFDFSFDLILCMDVLYYLTTADLDELFEAFMDRLTPKGRLLAVLHLDDSTSLTGTNFTTINEHCKSLFGDPRFKKVCMWPDTGWGKAVYFVEMQEIGDDEV</sequence>
<evidence type="ECO:0000313" key="3">
    <source>
        <dbReference type="EMBL" id="GAG56570.1"/>
    </source>
</evidence>
<accession>X0YKM1</accession>
<organism evidence="3">
    <name type="scientific">marine sediment metagenome</name>
    <dbReference type="NCBI Taxonomy" id="412755"/>
    <lineage>
        <taxon>unclassified sequences</taxon>
        <taxon>metagenomes</taxon>
        <taxon>ecological metagenomes</taxon>
    </lineage>
</organism>
<feature type="domain" description="Methyltransferase" evidence="2">
    <location>
        <begin position="45"/>
        <end position="137"/>
    </location>
</feature>
<dbReference type="SUPFAM" id="SSF53335">
    <property type="entry name" value="S-adenosyl-L-methionine-dependent methyltransferases"/>
    <property type="match status" value="1"/>
</dbReference>
<name>X0YKM1_9ZZZZ</name>
<dbReference type="CDD" id="cd02440">
    <property type="entry name" value="AdoMet_MTases"/>
    <property type="match status" value="1"/>
</dbReference>
<dbReference type="InterPro" id="IPR029063">
    <property type="entry name" value="SAM-dependent_MTases_sf"/>
</dbReference>
<dbReference type="Gene3D" id="3.40.50.150">
    <property type="entry name" value="Vaccinia Virus protein VP39"/>
    <property type="match status" value="1"/>
</dbReference>
<dbReference type="GO" id="GO:0016740">
    <property type="term" value="F:transferase activity"/>
    <property type="evidence" value="ECO:0007669"/>
    <property type="project" value="UniProtKB-KW"/>
</dbReference>
<dbReference type="AlphaFoldDB" id="X0YKM1"/>
<dbReference type="PANTHER" id="PTHR43861">
    <property type="entry name" value="TRANS-ACONITATE 2-METHYLTRANSFERASE-RELATED"/>
    <property type="match status" value="1"/>
</dbReference>
<comment type="caution">
    <text evidence="3">The sequence shown here is derived from an EMBL/GenBank/DDBJ whole genome shotgun (WGS) entry which is preliminary data.</text>
</comment>
<keyword evidence="1" id="KW-0808">Transferase</keyword>
<proteinExistence type="predicted"/>
<evidence type="ECO:0000259" key="2">
    <source>
        <dbReference type="Pfam" id="PF13649"/>
    </source>
</evidence>